<dbReference type="AlphaFoldDB" id="A0A5D2GSL1"/>
<name>A0A5D2GSL1_GOSDA</name>
<evidence type="ECO:0000313" key="2">
    <source>
        <dbReference type="Proteomes" id="UP000323506"/>
    </source>
</evidence>
<protein>
    <submittedName>
        <fullName evidence="1">Uncharacterized protein</fullName>
    </submittedName>
</protein>
<keyword evidence="2" id="KW-1185">Reference proteome</keyword>
<accession>A0A5D2GSL1</accession>
<evidence type="ECO:0000313" key="1">
    <source>
        <dbReference type="EMBL" id="TYH20189.1"/>
    </source>
</evidence>
<gene>
    <name evidence="1" type="ORF">ES288_A05G411500v1</name>
</gene>
<proteinExistence type="predicted"/>
<dbReference type="Proteomes" id="UP000323506">
    <property type="component" value="Chromosome A05"/>
</dbReference>
<dbReference type="EMBL" id="CM017692">
    <property type="protein sequence ID" value="TYH20189.1"/>
    <property type="molecule type" value="Genomic_DNA"/>
</dbReference>
<sequence>MKRRANIWGQFFFKKKIGCLPLTLKLKKPPISLIPFCRIQKRKPRGSAPFLLLLGRSAHRRSASPPLRAHRRPSETRCCCGYLGGTRRDKEGLLVAHVSEVRWMVEWDAGERRATRGLKQQH</sequence>
<reference evidence="1 2" key="1">
    <citation type="submission" date="2019-06" db="EMBL/GenBank/DDBJ databases">
        <title>WGS assembly of Gossypium darwinii.</title>
        <authorList>
            <person name="Chen Z.J."/>
            <person name="Sreedasyam A."/>
            <person name="Ando A."/>
            <person name="Song Q."/>
            <person name="De L."/>
            <person name="Hulse-Kemp A."/>
            <person name="Ding M."/>
            <person name="Ye W."/>
            <person name="Kirkbride R."/>
            <person name="Jenkins J."/>
            <person name="Plott C."/>
            <person name="Lovell J."/>
            <person name="Lin Y.-M."/>
            <person name="Vaughn R."/>
            <person name="Liu B."/>
            <person name="Li W."/>
            <person name="Simpson S."/>
            <person name="Scheffler B."/>
            <person name="Saski C."/>
            <person name="Grover C."/>
            <person name="Hu G."/>
            <person name="Conover J."/>
            <person name="Carlson J."/>
            <person name="Shu S."/>
            <person name="Boston L."/>
            <person name="Williams M."/>
            <person name="Peterson D."/>
            <person name="Mcgee K."/>
            <person name="Jones D."/>
            <person name="Wendel J."/>
            <person name="Stelly D."/>
            <person name="Grimwood J."/>
            <person name="Schmutz J."/>
        </authorList>
    </citation>
    <scope>NUCLEOTIDE SEQUENCE [LARGE SCALE GENOMIC DNA]</scope>
    <source>
        <strain evidence="1">1808015.09</strain>
    </source>
</reference>
<organism evidence="1 2">
    <name type="scientific">Gossypium darwinii</name>
    <name type="common">Darwin's cotton</name>
    <name type="synonym">Gossypium barbadense var. darwinii</name>
    <dbReference type="NCBI Taxonomy" id="34276"/>
    <lineage>
        <taxon>Eukaryota</taxon>
        <taxon>Viridiplantae</taxon>
        <taxon>Streptophyta</taxon>
        <taxon>Embryophyta</taxon>
        <taxon>Tracheophyta</taxon>
        <taxon>Spermatophyta</taxon>
        <taxon>Magnoliopsida</taxon>
        <taxon>eudicotyledons</taxon>
        <taxon>Gunneridae</taxon>
        <taxon>Pentapetalae</taxon>
        <taxon>rosids</taxon>
        <taxon>malvids</taxon>
        <taxon>Malvales</taxon>
        <taxon>Malvaceae</taxon>
        <taxon>Malvoideae</taxon>
        <taxon>Gossypium</taxon>
    </lineage>
</organism>